<evidence type="ECO:0000313" key="2">
    <source>
        <dbReference type="EMBL" id="KAH0821697.1"/>
    </source>
</evidence>
<feature type="region of interest" description="Disordered" evidence="1">
    <location>
        <begin position="1"/>
        <end position="94"/>
    </location>
</feature>
<dbReference type="EMBL" id="JABDTM020006683">
    <property type="protein sequence ID" value="KAH0821697.1"/>
    <property type="molecule type" value="Genomic_DNA"/>
</dbReference>
<evidence type="ECO:0000256" key="1">
    <source>
        <dbReference type="SAM" id="MobiDB-lite"/>
    </source>
</evidence>
<reference evidence="2" key="1">
    <citation type="journal article" date="2020" name="J Insects Food Feed">
        <title>The yellow mealworm (Tenebrio molitor) genome: a resource for the emerging insects as food and feed industry.</title>
        <authorList>
            <person name="Eriksson T."/>
            <person name="Andere A."/>
            <person name="Kelstrup H."/>
            <person name="Emery V."/>
            <person name="Picard C."/>
        </authorList>
    </citation>
    <scope>NUCLEOTIDE SEQUENCE</scope>
    <source>
        <strain evidence="2">Stoneville</strain>
        <tissue evidence="2">Whole head</tissue>
    </source>
</reference>
<gene>
    <name evidence="3" type="ORF">GEV33_000567</name>
    <name evidence="2" type="ORF">GEV33_001094</name>
</gene>
<proteinExistence type="predicted"/>
<dbReference type="Proteomes" id="UP000719412">
    <property type="component" value="Unassembled WGS sequence"/>
</dbReference>
<feature type="compositionally biased region" description="Pro residues" evidence="1">
    <location>
        <begin position="49"/>
        <end position="63"/>
    </location>
</feature>
<evidence type="ECO:0000313" key="3">
    <source>
        <dbReference type="EMBL" id="KAH0822224.1"/>
    </source>
</evidence>
<dbReference type="EMBL" id="JABDTM020003559">
    <property type="protein sequence ID" value="KAH0822224.1"/>
    <property type="molecule type" value="Genomic_DNA"/>
</dbReference>
<organism evidence="2 4">
    <name type="scientific">Tenebrio molitor</name>
    <name type="common">Yellow mealworm beetle</name>
    <dbReference type="NCBI Taxonomy" id="7067"/>
    <lineage>
        <taxon>Eukaryota</taxon>
        <taxon>Metazoa</taxon>
        <taxon>Ecdysozoa</taxon>
        <taxon>Arthropoda</taxon>
        <taxon>Hexapoda</taxon>
        <taxon>Insecta</taxon>
        <taxon>Pterygota</taxon>
        <taxon>Neoptera</taxon>
        <taxon>Endopterygota</taxon>
        <taxon>Coleoptera</taxon>
        <taxon>Polyphaga</taxon>
        <taxon>Cucujiformia</taxon>
        <taxon>Tenebrionidae</taxon>
        <taxon>Tenebrio</taxon>
    </lineage>
</organism>
<reference evidence="2" key="2">
    <citation type="submission" date="2021-08" db="EMBL/GenBank/DDBJ databases">
        <authorList>
            <person name="Eriksson T."/>
        </authorList>
    </citation>
    <scope>NUCLEOTIDE SEQUENCE</scope>
    <source>
        <strain evidence="2">Stoneville</strain>
        <tissue evidence="2">Whole head</tissue>
    </source>
</reference>
<name>A0A8J6HWT5_TENMO</name>
<sequence length="94" mass="10119">MAEQMTELPLQEFKSSPPPAKRHDPNPQSYPPDVTSTNQEKPPVTSPSIPEPPPPPKGQPPPAGCNQTGILRPHGAPTTPGTMKKRVQIQEISV</sequence>
<comment type="caution">
    <text evidence="2">The sequence shown here is derived from an EMBL/GenBank/DDBJ whole genome shotgun (WGS) entry which is preliminary data.</text>
</comment>
<accession>A0A8J6HWT5</accession>
<dbReference type="AlphaFoldDB" id="A0A8J6HWT5"/>
<keyword evidence="4" id="KW-1185">Reference proteome</keyword>
<evidence type="ECO:0000313" key="4">
    <source>
        <dbReference type="Proteomes" id="UP000719412"/>
    </source>
</evidence>
<protein>
    <submittedName>
        <fullName evidence="2">Uncharacterized protein</fullName>
    </submittedName>
</protein>